<evidence type="ECO:0000313" key="2">
    <source>
        <dbReference type="Proteomes" id="UP000201260"/>
    </source>
</evidence>
<dbReference type="Proteomes" id="UP000201260">
    <property type="component" value="Segment"/>
</dbReference>
<evidence type="ECO:0000313" key="1">
    <source>
        <dbReference type="EMBL" id="AFI72875.1"/>
    </source>
</evidence>
<dbReference type="GeneID" id="12869762"/>
<proteinExistence type="predicted"/>
<accession>I1WZY6</accession>
<dbReference type="RefSeq" id="YP_006331060.1">
    <property type="nucleotide sequence ID" value="NC_017914.1"/>
</dbReference>
<organism evidence="1 2">
    <name type="scientific">Artemisia virus A</name>
    <dbReference type="NCBI Taxonomy" id="1133751"/>
    <lineage>
        <taxon>Viruses</taxon>
        <taxon>Riboviria</taxon>
        <taxon>Orthornavirae</taxon>
        <taxon>Pisuviricota</taxon>
        <taxon>Pisoniviricetes</taxon>
        <taxon>Sobelivirales</taxon>
        <taxon>Solemoviridae</taxon>
        <taxon>Sobemovirus</taxon>
        <taxon>Sobemovirus ARTVA</taxon>
    </lineage>
</organism>
<sequence>MSSVIFAFGVSKTYPTIVEKYCGSSKKVFFRGLAPGIETSLTVDSPIKVKVAKWNRDSVDELEITCKCETCGAKAFEILEFKYADNGDEIWETEVVADWCSYCETKKLFDSGDTEHYTPCPSPPAPISN</sequence>
<dbReference type="EMBL" id="JN620802">
    <property type="protein sequence ID" value="AFI72875.1"/>
    <property type="molecule type" value="Genomic_RNA"/>
</dbReference>
<protein>
    <submittedName>
        <fullName evidence="1">ORF1</fullName>
    </submittedName>
</protein>
<reference evidence="1 2" key="1">
    <citation type="journal article" date="2013" name="Arch. Virol.">
        <title>Molecular characterization of artemisia virus A, a new sobemovirus isolated from Artemisia annua.</title>
        <authorList>
            <person name="Ramel M.E."/>
            <person name="Gugerli P."/>
            <person name="Besse S."/>
            <person name="Simonnet X."/>
            <person name="Balmelli C."/>
        </authorList>
    </citation>
    <scope>NUCLEOTIDE SEQUENCE [LARGE SCALE GENOMIC DNA]</scope>
</reference>
<dbReference type="KEGG" id="vg:12869762"/>
<name>I1WZY6_9VIRU</name>
<keyword evidence="2" id="KW-1185">Reference proteome</keyword>